<keyword evidence="3" id="KW-0812">Transmembrane</keyword>
<feature type="domain" description="Apple" evidence="5">
    <location>
        <begin position="1523"/>
        <end position="1603"/>
    </location>
</feature>
<dbReference type="InterPro" id="IPR035976">
    <property type="entry name" value="Sushi/SCR/CCP_sf"/>
</dbReference>
<dbReference type="SUPFAM" id="SSF57535">
    <property type="entry name" value="Complement control module/SCR domain"/>
    <property type="match status" value="1"/>
</dbReference>
<keyword evidence="7" id="KW-1185">Reference proteome</keyword>
<keyword evidence="3" id="KW-0472">Membrane</keyword>
<name>A0A7J7JS37_BUGNE</name>
<dbReference type="InterPro" id="IPR052774">
    <property type="entry name" value="Celegans_DevNeuronal_Protein"/>
</dbReference>
<feature type="domain" description="Apple" evidence="5">
    <location>
        <begin position="804"/>
        <end position="884"/>
    </location>
</feature>
<dbReference type="Proteomes" id="UP000593567">
    <property type="component" value="Unassembled WGS sequence"/>
</dbReference>
<dbReference type="Gene3D" id="2.10.70.10">
    <property type="entry name" value="Complement Module, domain 1"/>
    <property type="match status" value="1"/>
</dbReference>
<organism evidence="6 7">
    <name type="scientific">Bugula neritina</name>
    <name type="common">Brown bryozoan</name>
    <name type="synonym">Sertularia neritina</name>
    <dbReference type="NCBI Taxonomy" id="10212"/>
    <lineage>
        <taxon>Eukaryota</taxon>
        <taxon>Metazoa</taxon>
        <taxon>Spiralia</taxon>
        <taxon>Lophotrochozoa</taxon>
        <taxon>Bryozoa</taxon>
        <taxon>Gymnolaemata</taxon>
        <taxon>Cheilostomatida</taxon>
        <taxon>Flustrina</taxon>
        <taxon>Buguloidea</taxon>
        <taxon>Bugulidae</taxon>
        <taxon>Bugula</taxon>
    </lineage>
</organism>
<dbReference type="SMART" id="SM00032">
    <property type="entry name" value="CCP"/>
    <property type="match status" value="1"/>
</dbReference>
<dbReference type="Pfam" id="PF00024">
    <property type="entry name" value="PAN_1"/>
    <property type="match status" value="5"/>
</dbReference>
<dbReference type="SUPFAM" id="SSF57414">
    <property type="entry name" value="Hairpin loop containing domain-like"/>
    <property type="match status" value="8"/>
</dbReference>
<dbReference type="EMBL" id="VXIV02001947">
    <property type="protein sequence ID" value="KAF6028474.1"/>
    <property type="molecule type" value="Genomic_DNA"/>
</dbReference>
<keyword evidence="2" id="KW-0768">Sushi</keyword>
<evidence type="ECO:0008006" key="8">
    <source>
        <dbReference type="Google" id="ProtNLM"/>
    </source>
</evidence>
<dbReference type="PROSITE" id="PS50948">
    <property type="entry name" value="PAN"/>
    <property type="match status" value="5"/>
</dbReference>
<evidence type="ECO:0000259" key="5">
    <source>
        <dbReference type="PROSITE" id="PS50948"/>
    </source>
</evidence>
<dbReference type="PANTHER" id="PTHR47327:SF7">
    <property type="entry name" value="GH08941P"/>
    <property type="match status" value="1"/>
</dbReference>
<dbReference type="GO" id="GO:0009653">
    <property type="term" value="P:anatomical structure morphogenesis"/>
    <property type="evidence" value="ECO:0007669"/>
    <property type="project" value="TreeGrafter"/>
</dbReference>
<feature type="domain" description="Apple" evidence="5">
    <location>
        <begin position="423"/>
        <end position="503"/>
    </location>
</feature>
<dbReference type="InterPro" id="IPR000436">
    <property type="entry name" value="Sushi_SCR_CCP_dom"/>
</dbReference>
<evidence type="ECO:0000313" key="6">
    <source>
        <dbReference type="EMBL" id="KAF6028474.1"/>
    </source>
</evidence>
<sequence>MGTIYICDNRFSCDWTSDVGKIQRYIRSGKIKNAYVNNEKECRAQCMQQTSFICASINYRTDNGTCELLAENTQTATISSSDSQWRYSVRPDCAGIWQPWTATKGYYLNSGVQNYNQISGFHLRDCMSFCLQGIRYTCSSIVKSVTHTNECEILNMRSDDTGVTPEVNTDYQYFNLPLWYSDNSGSRTYTRIVNYGSAGTAFMLLFNYKVEADGYLVGWKYMIGHSTDYCDSYAAIWRQTGEGDSAVFNLITETLLTPEDASTGGIRFQFVQNSIEVVRKGDFLALYVEDLSNSGCKGNLVSFKPGELGNPIAHVRKSSPSNPIKDRVSRLTFLDLTWDRRGAALRAYIANKFIWSQQADECVSSITLMHGSEQLFDPLKAGPWTIIKLPGVTFELTIKVELLDGHENTIWQKTYTTSKGLTCDWTSGVGRLDPYITSGSIKNISVTSEDECRAQCMQQTSFICASINYRTDDGTCQLLAENTQTANISSSDSQWRYSVRPDCAGIWQPWTATKGYYLNSGVEKYNQISTLDLRDCMSVCLQNEDISYTCNSIVKSVSGDQCEIVNKRSDNTGVTPEVNTDYQYFNLPLWYSDNADSRTYTKIKNYGSAGTAFMLLFHYEINVDGYLVGWKYMIGHSTDYCDSYAAIWRQTGKHDSAVFDLITETLLTPEDASKGGIRFQFVQNSTEVVRKGDFLALYVEDLSNSGCKGNLVSFKPGGLGNSIAHVRKSSPNKPAKDRKSDDCISSVILNYGSGPVSVQGTTGPWTFNKQLGVTFELTIKVKLLDEHDNIIWQETYTTSKGLTCDWTPGVGRLDPYITSGRIKNISVTSEDKCRAQCMQQTSFICASINYRTGDGNCQLLVENTQTATVSSSDSQWRYSVRPDCAGIWQPWTATRGYYLTNGVQKYNQISTSNLRDCMSFCLRDEDISHKCSSIVKSVSGDQCEIANKRSDEAGVTTEVNTDYQYFNLPLWYSDISDSINTEIINYWSAGYAFMLLFNYKIEADGYLVGWKYMIGRSTDYCDSYAAIWRLTEEGNSTVFNLITETLLTPEDTFTGGIRFQFVQNSTEVVRKGDFLALYVEDLSNSGCSGNLVSFRYGVSEDPSAYIRSSNLNRDRVDRLTASDVHTEHRGVALRAYIAEVLKLSGDPKSSRKDVSPGEIRITWEFPATAPNQELTTTHFKIECSANSNFDTIISSKLVSLGYRETVISNLNIQQPHYARVSTVRNYNGEELIQDVSTVSALFCAERSQLTPGDVIITESGILKSQGRIVTVFVPSLEADDCVSSVTLTYGSGQLSNQIKTGPWTFTKLQSVTFELTIRVKLLDGHENIIWQETYTISKSWVVGVAVGVPMGFIIILLVVIIIVMLVRRSSGTESEKNRAQPNPEYEDVALSLMASEIHVTVPDVQEQSVEYEIPRSLATLDELEYEEVDLSVKPRRLTCNWTSGAGRLDPYITSGSIKYLSVNSEDECRAQCMQQTSFICASINYRTGDGNCELLAENTQTAISSSDSQWRYSVRPDCAELTCDWTSGVGRLDPYITSGSIKSLSVTSEDECRAQCMQQTSFICTSINYRTDDRNCQLLAENTQTATSSSSDSQWRYSVRPECAGIWQPWTATKGYYLHSGVQKYNQISTSDLRDCMSFCLQDEDISDDCSSIVKSVSGDQCEIFNKRSDDTGVTPEVNTYYQYFNLPLWYSDNSDSRTNTKIINYGSAQHAFMLLFNYKIEADGYLVGWKYMIGRSTDYCDSYAAIWRQTGEGNSAVFNLITETLLTPEDASTEGIRFQFVQNSTEVVRKGDFLALYVEDLSNSGCDGNLVSFRYSLSGDPLAYIRKFEHNPNINRVDRLTYSDVVTDYRGVALRAYIAEILKFSGDPVSSHTDVSPGEIRITWGFPATTPNQELTTTHFKITYINYMTLIIHYKLVSIDHRETVISNLNIQQPYYARVSTVRNYNGEELIQDVSTVNSLFCAERGKLTPGDVIITERAILKPGEKRIVTVSVSSLEADDCVSSVILTHGSEQLSNQTKTGPWTFTKQQGVTFELTIKVELQDGHENIIWQETYTTSKVFQHIRCSQPPSVPNTEVDGLENESHINSTVSYYCQGFGPVVITCELVDGKGEWSDYSPTCELHVPTRGKFTKSTSSKNVQEMFSFSVSPRRKPPNSPEKLNTKYEDMDIGPRFSSRYRSASDESLQTADIVQQPEAAPHYEPVELRLESLMKTEEVERVSAERVHGEDPPARSNDYETIIEGLEEEQETTRGCYENAMVIN</sequence>
<dbReference type="OrthoDB" id="6073264at2759"/>
<gene>
    <name evidence="6" type="ORF">EB796_013232</name>
</gene>
<dbReference type="PROSITE" id="PS50923">
    <property type="entry name" value="SUSHI"/>
    <property type="match status" value="1"/>
</dbReference>
<evidence type="ECO:0000256" key="2">
    <source>
        <dbReference type="PROSITE-ProRule" id="PRU00302"/>
    </source>
</evidence>
<comment type="caution">
    <text evidence="6">The sequence shown here is derived from an EMBL/GenBank/DDBJ whole genome shotgun (WGS) entry which is preliminary data.</text>
</comment>
<accession>A0A7J7JS37</accession>
<dbReference type="PANTHER" id="PTHR47327">
    <property type="entry name" value="FI18240P1-RELATED"/>
    <property type="match status" value="1"/>
</dbReference>
<dbReference type="SMART" id="SM00473">
    <property type="entry name" value="PAN_AP"/>
    <property type="match status" value="9"/>
</dbReference>
<keyword evidence="3" id="KW-1133">Transmembrane helix</keyword>
<evidence type="ECO:0000259" key="4">
    <source>
        <dbReference type="PROSITE" id="PS50923"/>
    </source>
</evidence>
<dbReference type="CDD" id="cd00033">
    <property type="entry name" value="CCP"/>
    <property type="match status" value="1"/>
</dbReference>
<proteinExistence type="predicted"/>
<feature type="domain" description="Apple" evidence="5">
    <location>
        <begin position="1439"/>
        <end position="1518"/>
    </location>
</feature>
<evidence type="ECO:0000313" key="7">
    <source>
        <dbReference type="Proteomes" id="UP000593567"/>
    </source>
</evidence>
<dbReference type="InterPro" id="IPR003609">
    <property type="entry name" value="Pan_app"/>
</dbReference>
<dbReference type="CDD" id="cd01099">
    <property type="entry name" value="PAN_AP_HGF"/>
    <property type="match status" value="5"/>
</dbReference>
<protein>
    <recommendedName>
        <fullName evidence="8">Apple domain-containing protein</fullName>
    </recommendedName>
</protein>
<dbReference type="Gene3D" id="3.50.4.10">
    <property type="entry name" value="Hepatocyte Growth Factor"/>
    <property type="match status" value="5"/>
</dbReference>
<feature type="domain" description="Sushi" evidence="4">
    <location>
        <begin position="2064"/>
        <end position="2122"/>
    </location>
</feature>
<evidence type="ECO:0000256" key="1">
    <source>
        <dbReference type="ARBA" id="ARBA00023157"/>
    </source>
</evidence>
<dbReference type="Pfam" id="PF00084">
    <property type="entry name" value="Sushi"/>
    <property type="match status" value="1"/>
</dbReference>
<feature type="domain" description="Apple" evidence="5">
    <location>
        <begin position="13"/>
        <end position="93"/>
    </location>
</feature>
<feature type="transmembrane region" description="Helical" evidence="3">
    <location>
        <begin position="1340"/>
        <end position="1366"/>
    </location>
</feature>
<comment type="caution">
    <text evidence="2">Lacks conserved residue(s) required for the propagation of feature annotation.</text>
</comment>
<keyword evidence="1" id="KW-1015">Disulfide bond</keyword>
<reference evidence="6" key="1">
    <citation type="submission" date="2020-06" db="EMBL/GenBank/DDBJ databases">
        <title>Draft genome of Bugula neritina, a colonial animal packing powerful symbionts and potential medicines.</title>
        <authorList>
            <person name="Rayko M."/>
        </authorList>
    </citation>
    <scope>NUCLEOTIDE SEQUENCE [LARGE SCALE GENOMIC DNA]</scope>
    <source>
        <strain evidence="6">Kwan_BN1</strain>
    </source>
</reference>
<evidence type="ECO:0000256" key="3">
    <source>
        <dbReference type="SAM" id="Phobius"/>
    </source>
</evidence>